<evidence type="ECO:0000259" key="6">
    <source>
        <dbReference type="Pfam" id="PF25975"/>
    </source>
</evidence>
<dbReference type="RefSeq" id="WP_152284999.1">
    <property type="nucleotide sequence ID" value="NZ_WFLI01000051.1"/>
</dbReference>
<dbReference type="Gene3D" id="2.40.420.20">
    <property type="match status" value="1"/>
</dbReference>
<dbReference type="NCBIfam" id="TIGR01730">
    <property type="entry name" value="RND_mfp"/>
    <property type="match status" value="1"/>
</dbReference>
<comment type="caution">
    <text evidence="7">The sequence shown here is derived from an EMBL/GenBank/DDBJ whole genome shotgun (WGS) entry which is preliminary data.</text>
</comment>
<evidence type="ECO:0000256" key="1">
    <source>
        <dbReference type="ARBA" id="ARBA00009477"/>
    </source>
</evidence>
<evidence type="ECO:0000259" key="4">
    <source>
        <dbReference type="Pfam" id="PF25954"/>
    </source>
</evidence>
<evidence type="ECO:0000259" key="5">
    <source>
        <dbReference type="Pfam" id="PF25973"/>
    </source>
</evidence>
<dbReference type="InterPro" id="IPR006143">
    <property type="entry name" value="RND_pump_MFP"/>
</dbReference>
<accession>A0A6I1HLT1</accession>
<dbReference type="Pfam" id="PF25973">
    <property type="entry name" value="BSH_CzcB"/>
    <property type="match status" value="1"/>
</dbReference>
<dbReference type="Pfam" id="PF25975">
    <property type="entry name" value="CzcB_C"/>
    <property type="match status" value="1"/>
</dbReference>
<gene>
    <name evidence="7" type="ORF">GCN75_26350</name>
</gene>
<dbReference type="GO" id="GO:0046914">
    <property type="term" value="F:transition metal ion binding"/>
    <property type="evidence" value="ECO:0007669"/>
    <property type="project" value="TreeGrafter"/>
</dbReference>
<dbReference type="GO" id="GO:0015679">
    <property type="term" value="P:plasma membrane copper ion transport"/>
    <property type="evidence" value="ECO:0007669"/>
    <property type="project" value="TreeGrafter"/>
</dbReference>
<dbReference type="PANTHER" id="PTHR30097:SF15">
    <property type="entry name" value="CATION EFFLUX SYSTEM PROTEIN CUSB"/>
    <property type="match status" value="1"/>
</dbReference>
<dbReference type="Pfam" id="PF25954">
    <property type="entry name" value="Beta-barrel_RND_2"/>
    <property type="match status" value="1"/>
</dbReference>
<comment type="similarity">
    <text evidence="1">Belongs to the membrane fusion protein (MFP) (TC 8.A.1) family.</text>
</comment>
<feature type="domain" description="CusB-like beta-barrel" evidence="4">
    <location>
        <begin position="236"/>
        <end position="313"/>
    </location>
</feature>
<protein>
    <submittedName>
        <fullName evidence="7">Efflux RND transporter periplasmic adaptor subunit</fullName>
    </submittedName>
</protein>
<proteinExistence type="inferred from homology"/>
<dbReference type="FunFam" id="2.40.30.170:FF:000010">
    <property type="entry name" value="Efflux RND transporter periplasmic adaptor subunit"/>
    <property type="match status" value="1"/>
</dbReference>
<dbReference type="InterPro" id="IPR058647">
    <property type="entry name" value="BSH_CzcB-like"/>
</dbReference>
<feature type="chain" id="PRO_5026014144" evidence="3">
    <location>
        <begin position="26"/>
        <end position="380"/>
    </location>
</feature>
<keyword evidence="2" id="KW-0813">Transport</keyword>
<dbReference type="GO" id="GO:0060003">
    <property type="term" value="P:copper ion export"/>
    <property type="evidence" value="ECO:0007669"/>
    <property type="project" value="TreeGrafter"/>
</dbReference>
<dbReference type="InterPro" id="IPR058792">
    <property type="entry name" value="Beta-barrel_RND_2"/>
</dbReference>
<dbReference type="Proteomes" id="UP000468717">
    <property type="component" value="Unassembled WGS sequence"/>
</dbReference>
<feature type="domain" description="CzcB-like barrel-sandwich hybrid" evidence="5">
    <location>
        <begin position="91"/>
        <end position="233"/>
    </location>
</feature>
<evidence type="ECO:0000313" key="7">
    <source>
        <dbReference type="EMBL" id="KAB8059455.1"/>
    </source>
</evidence>
<keyword evidence="8" id="KW-1185">Reference proteome</keyword>
<keyword evidence="3" id="KW-0732">Signal</keyword>
<dbReference type="GO" id="GO:0030288">
    <property type="term" value="C:outer membrane-bounded periplasmic space"/>
    <property type="evidence" value="ECO:0007669"/>
    <property type="project" value="TreeGrafter"/>
</dbReference>
<dbReference type="PANTHER" id="PTHR30097">
    <property type="entry name" value="CATION EFFLUX SYSTEM PROTEIN CUSB"/>
    <property type="match status" value="1"/>
</dbReference>
<dbReference type="Gene3D" id="2.40.50.100">
    <property type="match status" value="1"/>
</dbReference>
<dbReference type="InterPro" id="IPR058649">
    <property type="entry name" value="CzcB_C"/>
</dbReference>
<sequence length="380" mass="39761">MNTTTPNTLGACCALAVALSCSALAGCARPTAAATPPAESPVQARHLDDGSIAVDKMSPLRQRLQVAAVLEQDIATQTDAPGSIEAMPEKLVKITPPLAGRITRLQRALGDSVKAGEPLFTLDSAELSAAYADDSKARSALLQARQELERQKTLFEAEIAARKEYESAQAAFAQANSDAQASADKLAQYGASARASRRDYVLRSPIAGTVIAMDGAQGGYWNDINAPVMTVADLSTVWLSANVAEKDLAQVAVGQTARISVDAWPGKHFEGKVAYVGAVLDAETRTVKVRVAIDNRAGTFKPGMFAHAGFAGASRCAIVVPASAVLQSGLSTRVMVERSPLLFTPRTVEVGASHGGQVEILAGLKAGERIVVKEGVLLND</sequence>
<dbReference type="AlphaFoldDB" id="A0A6I1HLT1"/>
<evidence type="ECO:0000256" key="3">
    <source>
        <dbReference type="SAM" id="SignalP"/>
    </source>
</evidence>
<reference evidence="7 8" key="1">
    <citation type="submission" date="2019-10" db="EMBL/GenBank/DDBJ databases">
        <title>Three novel species isolated from a subtropical stream in China.</title>
        <authorList>
            <person name="Lu H."/>
        </authorList>
    </citation>
    <scope>NUCLEOTIDE SEQUENCE [LARGE SCALE GENOMIC DNA]</scope>
    <source>
        <strain evidence="7 8">FT13W</strain>
    </source>
</reference>
<dbReference type="Gene3D" id="1.10.287.470">
    <property type="entry name" value="Helix hairpin bin"/>
    <property type="match status" value="1"/>
</dbReference>
<evidence type="ECO:0000256" key="2">
    <source>
        <dbReference type="ARBA" id="ARBA00022448"/>
    </source>
</evidence>
<dbReference type="Gene3D" id="2.40.30.170">
    <property type="match status" value="1"/>
</dbReference>
<feature type="domain" description="CzcB-like C-terminal circularly permuted SH3-like" evidence="6">
    <location>
        <begin position="318"/>
        <end position="374"/>
    </location>
</feature>
<feature type="signal peptide" evidence="3">
    <location>
        <begin position="1"/>
        <end position="25"/>
    </location>
</feature>
<dbReference type="EMBL" id="WFLI01000051">
    <property type="protein sequence ID" value="KAB8059455.1"/>
    <property type="molecule type" value="Genomic_DNA"/>
</dbReference>
<dbReference type="GO" id="GO:0016020">
    <property type="term" value="C:membrane"/>
    <property type="evidence" value="ECO:0007669"/>
    <property type="project" value="InterPro"/>
</dbReference>
<organism evidence="7 8">
    <name type="scientific">Janthinobacterium violaceinigrum</name>
    <dbReference type="NCBI Taxonomy" id="2654252"/>
    <lineage>
        <taxon>Bacteria</taxon>
        <taxon>Pseudomonadati</taxon>
        <taxon>Pseudomonadota</taxon>
        <taxon>Betaproteobacteria</taxon>
        <taxon>Burkholderiales</taxon>
        <taxon>Oxalobacteraceae</taxon>
        <taxon>Janthinobacterium</taxon>
    </lineage>
</organism>
<dbReference type="GO" id="GO:0022857">
    <property type="term" value="F:transmembrane transporter activity"/>
    <property type="evidence" value="ECO:0007669"/>
    <property type="project" value="InterPro"/>
</dbReference>
<dbReference type="SUPFAM" id="SSF111369">
    <property type="entry name" value="HlyD-like secretion proteins"/>
    <property type="match status" value="1"/>
</dbReference>
<dbReference type="InterPro" id="IPR051909">
    <property type="entry name" value="MFP_Cation_Efflux"/>
</dbReference>
<evidence type="ECO:0000313" key="8">
    <source>
        <dbReference type="Proteomes" id="UP000468717"/>
    </source>
</evidence>
<name>A0A6I1HLT1_9BURK</name>